<keyword evidence="3" id="KW-0496">Mitochondrion</keyword>
<feature type="region of interest" description="Disordered" evidence="5">
    <location>
        <begin position="43"/>
        <end position="75"/>
    </location>
</feature>
<sequence>MNKTLKLFPLHRSLTDDNHHSYNDQHPSPFTCFVSKLLGKNRHQEPHSVNGHKGFKKKEHVTRHPLKHTKSHSTTSLTKGAVILTSSTQAITLPRKTTITFAEPDLSRQPTVHDPTTAMMDTQSSAALEALMHLTGRHASFVVELDLPLIVLRGRPQETGGLLTESMAEIIRPYVPKRFRVASVWKLLYSLDEHGASLHTLYAMTREYVGPCVWMMKDEEGQIYGAYSSHTFECQPNTYYGTGECFLWKLSSEHQPTLPKIKVFPWTGKNDYMILCNTTFIAMGGGDGQFGLWLTSDMETGYSTACPTFDNECLSSKSQFRCIEMEVWGFSI</sequence>
<dbReference type="InterPro" id="IPR006571">
    <property type="entry name" value="TLDc_dom"/>
</dbReference>
<keyword evidence="8" id="KW-1185">Reference proteome</keyword>
<reference evidence="7 8" key="1">
    <citation type="journal article" date="2020" name="Microb. Genom.">
        <title>Genetic diversity of clinical and environmental Mucorales isolates obtained from an investigation of mucormycosis cases among solid organ transplant recipients.</title>
        <authorList>
            <person name="Nguyen M.H."/>
            <person name="Kaul D."/>
            <person name="Muto C."/>
            <person name="Cheng S.J."/>
            <person name="Richter R.A."/>
            <person name="Bruno V.M."/>
            <person name="Liu G."/>
            <person name="Beyhan S."/>
            <person name="Sundermann A.J."/>
            <person name="Mounaud S."/>
            <person name="Pasculle A.W."/>
            <person name="Nierman W.C."/>
            <person name="Driscoll E."/>
            <person name="Cumbie R."/>
            <person name="Clancy C.J."/>
            <person name="Dupont C.L."/>
        </authorList>
    </citation>
    <scope>NUCLEOTIDE SEQUENCE [LARGE SCALE GENOMIC DNA]</scope>
    <source>
        <strain evidence="7 8">GL24</strain>
    </source>
</reference>
<evidence type="ECO:0000256" key="2">
    <source>
        <dbReference type="ARBA" id="ARBA00009540"/>
    </source>
</evidence>
<dbReference type="GO" id="GO:0006979">
    <property type="term" value="P:response to oxidative stress"/>
    <property type="evidence" value="ECO:0007669"/>
    <property type="project" value="TreeGrafter"/>
</dbReference>
<evidence type="ECO:0000256" key="1">
    <source>
        <dbReference type="ARBA" id="ARBA00004173"/>
    </source>
</evidence>
<protein>
    <recommendedName>
        <fullName evidence="4">Oxidation resistance protein 1</fullName>
    </recommendedName>
</protein>
<dbReference type="GO" id="GO:0005739">
    <property type="term" value="C:mitochondrion"/>
    <property type="evidence" value="ECO:0007669"/>
    <property type="project" value="UniProtKB-SubCell"/>
</dbReference>
<feature type="domain" description="TLDc" evidence="6">
    <location>
        <begin position="161"/>
        <end position="331"/>
    </location>
</feature>
<evidence type="ECO:0000256" key="3">
    <source>
        <dbReference type="ARBA" id="ARBA00023128"/>
    </source>
</evidence>
<feature type="compositionally biased region" description="Basic residues" evidence="5">
    <location>
        <begin position="53"/>
        <end position="71"/>
    </location>
</feature>
<comment type="caution">
    <text evidence="7">The sequence shown here is derived from an EMBL/GenBank/DDBJ whole genome shotgun (WGS) entry which is preliminary data.</text>
</comment>
<accession>A0A9P6Z4F8</accession>
<evidence type="ECO:0000313" key="7">
    <source>
        <dbReference type="EMBL" id="KAG1570559.1"/>
    </source>
</evidence>
<dbReference type="PROSITE" id="PS51886">
    <property type="entry name" value="TLDC"/>
    <property type="match status" value="1"/>
</dbReference>
<dbReference type="GO" id="GO:0005634">
    <property type="term" value="C:nucleus"/>
    <property type="evidence" value="ECO:0007669"/>
    <property type="project" value="TreeGrafter"/>
</dbReference>
<name>A0A9P6Z4F8_9FUNG</name>
<dbReference type="AlphaFoldDB" id="A0A9P6Z4F8"/>
<dbReference type="PANTHER" id="PTHR23354">
    <property type="entry name" value="NUCLEOLAR PROTEIN 7/ESTROGEN RECEPTOR COACTIVATOR-RELATED"/>
    <property type="match status" value="1"/>
</dbReference>
<comment type="subcellular location">
    <subcellularLocation>
        <location evidence="1">Mitochondrion</location>
    </subcellularLocation>
</comment>
<dbReference type="Proteomes" id="UP000740926">
    <property type="component" value="Unassembled WGS sequence"/>
</dbReference>
<evidence type="ECO:0000313" key="8">
    <source>
        <dbReference type="Proteomes" id="UP000740926"/>
    </source>
</evidence>
<dbReference type="SMART" id="SM00584">
    <property type="entry name" value="TLDc"/>
    <property type="match status" value="1"/>
</dbReference>
<proteinExistence type="inferred from homology"/>
<evidence type="ECO:0000259" key="6">
    <source>
        <dbReference type="PROSITE" id="PS51886"/>
    </source>
</evidence>
<evidence type="ECO:0000256" key="5">
    <source>
        <dbReference type="SAM" id="MobiDB-lite"/>
    </source>
</evidence>
<comment type="similarity">
    <text evidence="2">Belongs to the OXR1 family.</text>
</comment>
<organism evidence="7 8">
    <name type="scientific">Rhizopus delemar</name>
    <dbReference type="NCBI Taxonomy" id="936053"/>
    <lineage>
        <taxon>Eukaryota</taxon>
        <taxon>Fungi</taxon>
        <taxon>Fungi incertae sedis</taxon>
        <taxon>Mucoromycota</taxon>
        <taxon>Mucoromycotina</taxon>
        <taxon>Mucoromycetes</taxon>
        <taxon>Mucorales</taxon>
        <taxon>Mucorineae</taxon>
        <taxon>Rhizopodaceae</taxon>
        <taxon>Rhizopus</taxon>
    </lineage>
</organism>
<dbReference type="EMBL" id="JAANIU010000713">
    <property type="protein sequence ID" value="KAG1570559.1"/>
    <property type="molecule type" value="Genomic_DNA"/>
</dbReference>
<evidence type="ECO:0000256" key="4">
    <source>
        <dbReference type="ARBA" id="ARBA00040604"/>
    </source>
</evidence>
<dbReference type="Pfam" id="PF07534">
    <property type="entry name" value="TLD"/>
    <property type="match status" value="1"/>
</dbReference>
<dbReference type="PANTHER" id="PTHR23354:SF62">
    <property type="entry name" value="MUSTARD, ISOFORM V"/>
    <property type="match status" value="1"/>
</dbReference>
<gene>
    <name evidence="7" type="ORF">G6F50_005388</name>
</gene>